<dbReference type="RefSeq" id="XP_009789252.1">
    <property type="nucleotide sequence ID" value="XM_009790950.1"/>
</dbReference>
<name>A0A1U7XAX7_NICSY</name>
<dbReference type="InterPro" id="IPR043502">
    <property type="entry name" value="DNA/RNA_pol_sf"/>
</dbReference>
<dbReference type="STRING" id="4096.A0A1U7XAX7"/>
<dbReference type="Proteomes" id="UP000189701">
    <property type="component" value="Unplaced"/>
</dbReference>
<proteinExistence type="predicted"/>
<dbReference type="Gene3D" id="3.30.70.270">
    <property type="match status" value="1"/>
</dbReference>
<dbReference type="CDD" id="cd01647">
    <property type="entry name" value="RT_LTR"/>
    <property type="match status" value="1"/>
</dbReference>
<keyword evidence="1" id="KW-1185">Reference proteome</keyword>
<dbReference type="PANTHER" id="PTHR24559">
    <property type="entry name" value="TRANSPOSON TY3-I GAG-POL POLYPROTEIN"/>
    <property type="match status" value="1"/>
</dbReference>
<gene>
    <name evidence="2" type="primary">LOC104236902</name>
</gene>
<dbReference type="InterPro" id="IPR043128">
    <property type="entry name" value="Rev_trsase/Diguanyl_cyclase"/>
</dbReference>
<dbReference type="InterPro" id="IPR053134">
    <property type="entry name" value="RNA-dir_DNA_polymerase"/>
</dbReference>
<sequence length="301" mass="33945">MAVENISALQLKKGVKRNEPTFLATLCIEDIERSSGPIPKPVKEILLEFEDVMPQDMPKRLPPRCTVDHEIELVPGAKPPARVPYRMSQPELTELRRQLTEMLDTWIIVPSKSPYESPVLFQKKHDGSLRLCVDYQALNKIIVKNKYPIPLMVDLFDRLGGATVFTKIDLKTELLKKVTPWDWGLRQVEAFNALKAAMSSRPDLAKPFEVQTDASTMPSAVSCYKKGILWQELLAEFHFNLEYRSGKTNHVTDALSRRADLASVCLLTTLRGSKVATSIKDQIQDLLIKDSAAQYLVDLVG</sequence>
<dbReference type="SUPFAM" id="SSF56672">
    <property type="entry name" value="DNA/RNA polymerases"/>
    <property type="match status" value="1"/>
</dbReference>
<dbReference type="PANTHER" id="PTHR24559:SF436">
    <property type="entry name" value="RNA-DIRECTED DNA POLYMERASE HOMOLOG"/>
    <property type="match status" value="1"/>
</dbReference>
<reference evidence="2" key="2">
    <citation type="submission" date="2025-08" db="UniProtKB">
        <authorList>
            <consortium name="RefSeq"/>
        </authorList>
    </citation>
    <scope>IDENTIFICATION</scope>
    <source>
        <tissue evidence="2">Leaf</tissue>
    </source>
</reference>
<evidence type="ECO:0000313" key="1">
    <source>
        <dbReference type="Proteomes" id="UP000189701"/>
    </source>
</evidence>
<dbReference type="eggNOG" id="KOG0017">
    <property type="taxonomic scope" value="Eukaryota"/>
</dbReference>
<dbReference type="OrthoDB" id="1702664at2759"/>
<accession>A0A1U7XAX7</accession>
<dbReference type="Gene3D" id="3.10.10.10">
    <property type="entry name" value="HIV Type 1 Reverse Transcriptase, subunit A, domain 1"/>
    <property type="match status" value="1"/>
</dbReference>
<protein>
    <submittedName>
        <fullName evidence="2">Uncharacterized protein LOC104236902</fullName>
    </submittedName>
</protein>
<evidence type="ECO:0000313" key="2">
    <source>
        <dbReference type="RefSeq" id="XP_009789252.1"/>
    </source>
</evidence>
<dbReference type="AlphaFoldDB" id="A0A1U7XAX7"/>
<reference evidence="1" key="1">
    <citation type="journal article" date="2013" name="Genome Biol.">
        <title>Reference genomes and transcriptomes of Nicotiana sylvestris and Nicotiana tomentosiformis.</title>
        <authorList>
            <person name="Sierro N."/>
            <person name="Battey J.N."/>
            <person name="Ouadi S."/>
            <person name="Bovet L."/>
            <person name="Goepfert S."/>
            <person name="Bakaher N."/>
            <person name="Peitsch M.C."/>
            <person name="Ivanov N.V."/>
        </authorList>
    </citation>
    <scope>NUCLEOTIDE SEQUENCE [LARGE SCALE GENOMIC DNA]</scope>
</reference>
<organism evidence="1 2">
    <name type="scientific">Nicotiana sylvestris</name>
    <name type="common">Wood tobacco</name>
    <name type="synonym">South American tobacco</name>
    <dbReference type="NCBI Taxonomy" id="4096"/>
    <lineage>
        <taxon>Eukaryota</taxon>
        <taxon>Viridiplantae</taxon>
        <taxon>Streptophyta</taxon>
        <taxon>Embryophyta</taxon>
        <taxon>Tracheophyta</taxon>
        <taxon>Spermatophyta</taxon>
        <taxon>Magnoliopsida</taxon>
        <taxon>eudicotyledons</taxon>
        <taxon>Gunneridae</taxon>
        <taxon>Pentapetalae</taxon>
        <taxon>asterids</taxon>
        <taxon>lamiids</taxon>
        <taxon>Solanales</taxon>
        <taxon>Solanaceae</taxon>
        <taxon>Nicotianoideae</taxon>
        <taxon>Nicotianeae</taxon>
        <taxon>Nicotiana</taxon>
    </lineage>
</organism>